<sequence>MWRLPCGSQRNLGAGKTYRYKDQVQHPEARWLVERSVRVHGSFKTKAAEEFDEYNPLAEAYTYNGFQAIPPESSKQLGGHHHNNSDKHSYSNPTKAKNDSSSDSEYDPLEQKLKEKWKEKGKTILVINDQDPSHHSKKSKRISERKVSFLSPGCNSSFSSDLNKNIERKSMEISSINEEQHYKDSSRRKPKMKSYYRIKKDSQASNADKLNISKGCE</sequence>
<name>A0A5A7SJ10_CUCMM</name>
<feature type="compositionally biased region" description="Basic residues" evidence="1">
    <location>
        <begin position="188"/>
        <end position="197"/>
    </location>
</feature>
<proteinExistence type="predicted"/>
<evidence type="ECO:0000313" key="4">
    <source>
        <dbReference type="Proteomes" id="UP000321393"/>
    </source>
</evidence>
<organism evidence="2 4">
    <name type="scientific">Cucumis melo var. makuwa</name>
    <name type="common">Oriental melon</name>
    <dbReference type="NCBI Taxonomy" id="1194695"/>
    <lineage>
        <taxon>Eukaryota</taxon>
        <taxon>Viridiplantae</taxon>
        <taxon>Streptophyta</taxon>
        <taxon>Embryophyta</taxon>
        <taxon>Tracheophyta</taxon>
        <taxon>Spermatophyta</taxon>
        <taxon>Magnoliopsida</taxon>
        <taxon>eudicotyledons</taxon>
        <taxon>Gunneridae</taxon>
        <taxon>Pentapetalae</taxon>
        <taxon>rosids</taxon>
        <taxon>fabids</taxon>
        <taxon>Cucurbitales</taxon>
        <taxon>Cucurbitaceae</taxon>
        <taxon>Benincaseae</taxon>
        <taxon>Cucumis</taxon>
    </lineage>
</organism>
<evidence type="ECO:0000313" key="2">
    <source>
        <dbReference type="EMBL" id="KAA0025182.1"/>
    </source>
</evidence>
<evidence type="ECO:0000256" key="1">
    <source>
        <dbReference type="SAM" id="MobiDB-lite"/>
    </source>
</evidence>
<gene>
    <name evidence="3" type="ORF">E5676_scaffold202G002150</name>
    <name evidence="2" type="ORF">E6C27_scaffold541G00250</name>
</gene>
<feature type="compositionally biased region" description="Basic and acidic residues" evidence="1">
    <location>
        <begin position="178"/>
        <end position="187"/>
    </location>
</feature>
<evidence type="ECO:0000313" key="5">
    <source>
        <dbReference type="Proteomes" id="UP000321947"/>
    </source>
</evidence>
<feature type="region of interest" description="Disordered" evidence="1">
    <location>
        <begin position="125"/>
        <end position="217"/>
    </location>
</feature>
<dbReference type="AlphaFoldDB" id="A0A5A7SJ10"/>
<feature type="compositionally biased region" description="Polar residues" evidence="1">
    <location>
        <begin position="153"/>
        <end position="163"/>
    </location>
</feature>
<reference evidence="4 5" key="1">
    <citation type="submission" date="2019-08" db="EMBL/GenBank/DDBJ databases">
        <title>Draft genome sequences of two oriental melons (Cucumis melo L. var makuwa).</title>
        <authorList>
            <person name="Kwon S.-Y."/>
        </authorList>
    </citation>
    <scope>NUCLEOTIDE SEQUENCE [LARGE SCALE GENOMIC DNA]</scope>
    <source>
        <strain evidence="5">cv. Chang Bougi</strain>
        <strain evidence="4">cv. SW 3</strain>
        <tissue evidence="2">Leaf</tissue>
    </source>
</reference>
<dbReference type="EMBL" id="SSTE01023315">
    <property type="protein sequence ID" value="KAA0025182.1"/>
    <property type="molecule type" value="Genomic_DNA"/>
</dbReference>
<protein>
    <submittedName>
        <fullName evidence="2">Uncharacterized protein</fullName>
    </submittedName>
</protein>
<evidence type="ECO:0000313" key="3">
    <source>
        <dbReference type="EMBL" id="TYK07481.1"/>
    </source>
</evidence>
<accession>A0A5A7SJ10</accession>
<dbReference type="Proteomes" id="UP000321393">
    <property type="component" value="Unassembled WGS sequence"/>
</dbReference>
<feature type="region of interest" description="Disordered" evidence="1">
    <location>
        <begin position="69"/>
        <end position="108"/>
    </location>
</feature>
<feature type="compositionally biased region" description="Polar residues" evidence="1">
    <location>
        <begin position="90"/>
        <end position="101"/>
    </location>
</feature>
<dbReference type="EMBL" id="SSTD01013307">
    <property type="protein sequence ID" value="TYK07481.1"/>
    <property type="molecule type" value="Genomic_DNA"/>
</dbReference>
<dbReference type="Proteomes" id="UP000321947">
    <property type="component" value="Unassembled WGS sequence"/>
</dbReference>
<comment type="caution">
    <text evidence="2">The sequence shown here is derived from an EMBL/GenBank/DDBJ whole genome shotgun (WGS) entry which is preliminary data.</text>
</comment>